<evidence type="ECO:0000313" key="1">
    <source>
        <dbReference type="EMBL" id="KDQ19705.1"/>
    </source>
</evidence>
<proteinExistence type="predicted"/>
<dbReference type="EMBL" id="KL198019">
    <property type="protein sequence ID" value="KDQ19705.1"/>
    <property type="molecule type" value="Genomic_DNA"/>
</dbReference>
<protein>
    <submittedName>
        <fullName evidence="1">Uncharacterized protein</fullName>
    </submittedName>
</protein>
<dbReference type="InterPro" id="IPR012337">
    <property type="entry name" value="RNaseH-like_sf"/>
</dbReference>
<sequence>MGKNLAKALTDCLKEYGLNGCILAVVTNNTSNNNTMCILSVFTKTKGKLTGKLDGNDSDNKDVDDDKDQDACLEVDAGKADFLDECLDEAIKTAYKEIALTDTELRQMAGFAKKIRYSGPLKECLEEECKCAKIDFHVPERNVATRWNSTVVMLDSVLDWSACGYQLKRDL</sequence>
<dbReference type="HOGENOM" id="CLU_1562637_0_0_1"/>
<dbReference type="Proteomes" id="UP000027195">
    <property type="component" value="Unassembled WGS sequence"/>
</dbReference>
<dbReference type="SUPFAM" id="SSF53098">
    <property type="entry name" value="Ribonuclease H-like"/>
    <property type="match status" value="1"/>
</dbReference>
<name>A0A067MYD0_BOTB1</name>
<reference evidence="2" key="1">
    <citation type="journal article" date="2014" name="Proc. Natl. Acad. Sci. U.S.A.">
        <title>Extensive sampling of basidiomycete genomes demonstrates inadequacy of the white-rot/brown-rot paradigm for wood decay fungi.</title>
        <authorList>
            <person name="Riley R."/>
            <person name="Salamov A.A."/>
            <person name="Brown D.W."/>
            <person name="Nagy L.G."/>
            <person name="Floudas D."/>
            <person name="Held B.W."/>
            <person name="Levasseur A."/>
            <person name="Lombard V."/>
            <person name="Morin E."/>
            <person name="Otillar R."/>
            <person name="Lindquist E.A."/>
            <person name="Sun H."/>
            <person name="LaButti K.M."/>
            <person name="Schmutz J."/>
            <person name="Jabbour D."/>
            <person name="Luo H."/>
            <person name="Baker S.E."/>
            <person name="Pisabarro A.G."/>
            <person name="Walton J.D."/>
            <person name="Blanchette R.A."/>
            <person name="Henrissat B."/>
            <person name="Martin F."/>
            <person name="Cullen D."/>
            <person name="Hibbett D.S."/>
            <person name="Grigoriev I.V."/>
        </authorList>
    </citation>
    <scope>NUCLEOTIDE SEQUENCE [LARGE SCALE GENOMIC DNA]</scope>
    <source>
        <strain evidence="2">FD-172 SS1</strain>
    </source>
</reference>
<accession>A0A067MYD0</accession>
<evidence type="ECO:0000313" key="2">
    <source>
        <dbReference type="Proteomes" id="UP000027195"/>
    </source>
</evidence>
<organism evidence="1 2">
    <name type="scientific">Botryobasidium botryosum (strain FD-172 SS1)</name>
    <dbReference type="NCBI Taxonomy" id="930990"/>
    <lineage>
        <taxon>Eukaryota</taxon>
        <taxon>Fungi</taxon>
        <taxon>Dikarya</taxon>
        <taxon>Basidiomycota</taxon>
        <taxon>Agaricomycotina</taxon>
        <taxon>Agaricomycetes</taxon>
        <taxon>Cantharellales</taxon>
        <taxon>Botryobasidiaceae</taxon>
        <taxon>Botryobasidium</taxon>
    </lineage>
</organism>
<keyword evidence="2" id="KW-1185">Reference proteome</keyword>
<gene>
    <name evidence="1" type="ORF">BOTBODRAFT_170761</name>
</gene>
<dbReference type="InParanoid" id="A0A067MYD0"/>
<dbReference type="AlphaFoldDB" id="A0A067MYD0"/>